<gene>
    <name evidence="4" type="ORF">D0Y65_014854</name>
</gene>
<reference evidence="4 5" key="1">
    <citation type="submission" date="2018-09" db="EMBL/GenBank/DDBJ databases">
        <title>A high-quality reference genome of wild soybean provides a powerful tool to mine soybean genomes.</title>
        <authorList>
            <person name="Xie M."/>
            <person name="Chung C.Y.L."/>
            <person name="Li M.-W."/>
            <person name="Wong F.-L."/>
            <person name="Chan T.-F."/>
            <person name="Lam H.-M."/>
        </authorList>
    </citation>
    <scope>NUCLEOTIDE SEQUENCE [LARGE SCALE GENOMIC DNA]</scope>
    <source>
        <strain evidence="5">cv. W05</strain>
        <tissue evidence="4">Hypocotyl of etiolated seedlings</tissue>
    </source>
</reference>
<dbReference type="EMBL" id="QZWG01000006">
    <property type="protein sequence ID" value="RZC07807.1"/>
    <property type="molecule type" value="Genomic_DNA"/>
</dbReference>
<dbReference type="AlphaFoldDB" id="A0A445KAH2"/>
<accession>A0A445KAH2</accession>
<evidence type="ECO:0000313" key="3">
    <source>
        <dbReference type="EMBL" id="RZC07807.1"/>
    </source>
</evidence>
<keyword evidence="2" id="KW-0802">TPR repeat</keyword>
<evidence type="ECO:0000313" key="4">
    <source>
        <dbReference type="EMBL" id="RZC07808.1"/>
    </source>
</evidence>
<comment type="caution">
    <text evidence="4">The sequence shown here is derived from an EMBL/GenBank/DDBJ whole genome shotgun (WGS) entry which is preliminary data.</text>
</comment>
<evidence type="ECO:0000256" key="1">
    <source>
        <dbReference type="ARBA" id="ARBA00022737"/>
    </source>
</evidence>
<dbReference type="InterPro" id="IPR044244">
    <property type="entry name" value="TTC27/Emw1"/>
</dbReference>
<evidence type="ECO:0000313" key="5">
    <source>
        <dbReference type="Proteomes" id="UP000289340"/>
    </source>
</evidence>
<evidence type="ECO:0000256" key="2">
    <source>
        <dbReference type="ARBA" id="ARBA00022803"/>
    </source>
</evidence>
<dbReference type="Proteomes" id="UP000289340">
    <property type="component" value="Chromosome 6"/>
</dbReference>
<protein>
    <submittedName>
        <fullName evidence="3">Tetratricopeptide repeat protein 27 isoform D</fullName>
    </submittedName>
    <submittedName>
        <fullName evidence="4">Tetratricopeptide repeat protein 27 isoform E</fullName>
    </submittedName>
</protein>
<dbReference type="PANTHER" id="PTHR16193">
    <property type="entry name" value="TETRATRICOPEPTIDE REPEAT PROTEIN 27"/>
    <property type="match status" value="1"/>
</dbReference>
<sequence length="219" mass="24453">MIFGKTDETAGNYGRTTAMLLLTLAISVRSYKVGWVVKGEGREGKALEGVQMILNMSNNKRVDCELLERITKEVEKRLSTSNVPPLITDNKPKTDQFCIVDPGSENQEQVSGASVTGRSRETEQLLLLLGKVLQQIIKTGSGCGPEIWGLYAKWHRINGDLMMCSEALLKQVRSLQGSDTWKDRDRFKKFAKVSLELCQVLRASPIQKSSGIFRLAMMK</sequence>
<keyword evidence="1" id="KW-0677">Repeat</keyword>
<organism evidence="4 5">
    <name type="scientific">Glycine soja</name>
    <name type="common">Wild soybean</name>
    <dbReference type="NCBI Taxonomy" id="3848"/>
    <lineage>
        <taxon>Eukaryota</taxon>
        <taxon>Viridiplantae</taxon>
        <taxon>Streptophyta</taxon>
        <taxon>Embryophyta</taxon>
        <taxon>Tracheophyta</taxon>
        <taxon>Spermatophyta</taxon>
        <taxon>Magnoliopsida</taxon>
        <taxon>eudicotyledons</taxon>
        <taxon>Gunneridae</taxon>
        <taxon>Pentapetalae</taxon>
        <taxon>rosids</taxon>
        <taxon>fabids</taxon>
        <taxon>Fabales</taxon>
        <taxon>Fabaceae</taxon>
        <taxon>Papilionoideae</taxon>
        <taxon>50 kb inversion clade</taxon>
        <taxon>NPAAA clade</taxon>
        <taxon>indigoferoid/millettioid clade</taxon>
        <taxon>Phaseoleae</taxon>
        <taxon>Glycine</taxon>
        <taxon>Glycine subgen. Soja</taxon>
    </lineage>
</organism>
<keyword evidence="5" id="KW-1185">Reference proteome</keyword>
<proteinExistence type="predicted"/>
<name>A0A445KAH2_GLYSO</name>
<dbReference type="EMBL" id="QZWG01000006">
    <property type="protein sequence ID" value="RZC07808.1"/>
    <property type="molecule type" value="Genomic_DNA"/>
</dbReference>
<dbReference type="PANTHER" id="PTHR16193:SF0">
    <property type="entry name" value="TETRATRICOPEPTIDE REPEAT PROTEIN 27"/>
    <property type="match status" value="1"/>
</dbReference>